<protein>
    <submittedName>
        <fullName evidence="7">Calcium:proton antiporter</fullName>
    </submittedName>
</protein>
<keyword evidence="4 5" id="KW-0472">Membrane</keyword>
<organism evidence="7 8">
    <name type="scientific">Noviherbaspirillum cavernae</name>
    <dbReference type="NCBI Taxonomy" id="2320862"/>
    <lineage>
        <taxon>Bacteria</taxon>
        <taxon>Pseudomonadati</taxon>
        <taxon>Pseudomonadota</taxon>
        <taxon>Betaproteobacteria</taxon>
        <taxon>Burkholderiales</taxon>
        <taxon>Oxalobacteraceae</taxon>
        <taxon>Noviherbaspirillum</taxon>
    </lineage>
</organism>
<gene>
    <name evidence="7" type="ORF">D3870_16535</name>
</gene>
<feature type="transmembrane region" description="Helical" evidence="5">
    <location>
        <begin position="246"/>
        <end position="267"/>
    </location>
</feature>
<dbReference type="Pfam" id="PF01699">
    <property type="entry name" value="Na_Ca_ex"/>
    <property type="match status" value="2"/>
</dbReference>
<feature type="transmembrane region" description="Helical" evidence="5">
    <location>
        <begin position="36"/>
        <end position="54"/>
    </location>
</feature>
<feature type="transmembrane region" description="Helical" evidence="5">
    <location>
        <begin position="102"/>
        <end position="124"/>
    </location>
</feature>
<feature type="transmembrane region" description="Helical" evidence="5">
    <location>
        <begin position="322"/>
        <end position="338"/>
    </location>
</feature>
<feature type="domain" description="Sodium/calcium exchanger membrane region" evidence="6">
    <location>
        <begin position="222"/>
        <end position="363"/>
    </location>
</feature>
<evidence type="ECO:0000313" key="7">
    <source>
        <dbReference type="EMBL" id="RJG07389.1"/>
    </source>
</evidence>
<evidence type="ECO:0000256" key="4">
    <source>
        <dbReference type="ARBA" id="ARBA00023136"/>
    </source>
</evidence>
<evidence type="ECO:0000256" key="3">
    <source>
        <dbReference type="ARBA" id="ARBA00022989"/>
    </source>
</evidence>
<feature type="transmembrane region" description="Helical" evidence="5">
    <location>
        <begin position="288"/>
        <end position="310"/>
    </location>
</feature>
<evidence type="ECO:0000313" key="8">
    <source>
        <dbReference type="Proteomes" id="UP000285190"/>
    </source>
</evidence>
<feature type="transmembrane region" description="Helical" evidence="5">
    <location>
        <begin position="168"/>
        <end position="187"/>
    </location>
</feature>
<reference evidence="7 8" key="1">
    <citation type="submission" date="2018-09" db="EMBL/GenBank/DDBJ databases">
        <authorList>
            <person name="Zhu H."/>
        </authorList>
    </citation>
    <scope>NUCLEOTIDE SEQUENCE [LARGE SCALE GENOMIC DNA]</scope>
    <source>
        <strain evidence="7 8">K2R10-39</strain>
    </source>
</reference>
<proteinExistence type="predicted"/>
<evidence type="ECO:0000259" key="6">
    <source>
        <dbReference type="Pfam" id="PF01699"/>
    </source>
</evidence>
<dbReference type="RefSeq" id="WP_119740798.1">
    <property type="nucleotide sequence ID" value="NZ_QYUN01000002.1"/>
</dbReference>
<dbReference type="EMBL" id="QYUN01000002">
    <property type="protein sequence ID" value="RJG07389.1"/>
    <property type="molecule type" value="Genomic_DNA"/>
</dbReference>
<evidence type="ECO:0000256" key="2">
    <source>
        <dbReference type="ARBA" id="ARBA00022692"/>
    </source>
</evidence>
<dbReference type="GO" id="GO:0015385">
    <property type="term" value="F:sodium:proton antiporter activity"/>
    <property type="evidence" value="ECO:0007669"/>
    <property type="project" value="TreeGrafter"/>
</dbReference>
<keyword evidence="3 5" id="KW-1133">Transmembrane helix</keyword>
<comment type="caution">
    <text evidence="7">The sequence shown here is derived from an EMBL/GenBank/DDBJ whole genome shotgun (WGS) entry which is preliminary data.</text>
</comment>
<accession>A0A418X4Q1</accession>
<dbReference type="PANTHER" id="PTHR37958">
    <property type="entry name" value="SODIUM-POTASSIUM/PROTON ANTIPORTER CHAA"/>
    <property type="match status" value="1"/>
</dbReference>
<keyword evidence="8" id="KW-1185">Reference proteome</keyword>
<dbReference type="PANTHER" id="PTHR37958:SF1">
    <property type="entry name" value="SODIUM-POTASSIUM_PROTON ANTIPORTER CHAA"/>
    <property type="match status" value="1"/>
</dbReference>
<dbReference type="InterPro" id="IPR052946">
    <property type="entry name" value="Alkaline_pH_Ca-Antiporter"/>
</dbReference>
<dbReference type="OrthoDB" id="9787814at2"/>
<dbReference type="GO" id="GO:0005886">
    <property type="term" value="C:plasma membrane"/>
    <property type="evidence" value="ECO:0007669"/>
    <property type="project" value="TreeGrafter"/>
</dbReference>
<name>A0A418X4Q1_9BURK</name>
<dbReference type="AlphaFoldDB" id="A0A418X4Q1"/>
<feature type="transmembrane region" description="Helical" evidence="5">
    <location>
        <begin position="222"/>
        <end position="240"/>
    </location>
</feature>
<feature type="transmembrane region" description="Helical" evidence="5">
    <location>
        <begin position="136"/>
        <end position="156"/>
    </location>
</feature>
<dbReference type="Proteomes" id="UP000285190">
    <property type="component" value="Unassembled WGS sequence"/>
</dbReference>
<sequence length="365" mass="38802">MLASWIRLAFAWTTVAVFFIFGGDWLADLSSTPKSLALFAWLFVIILWCVFGVVKEADHLAEMLGEPLGTLVLTLSVVIIEVVLIGAVMLDAKESPTVGRDTMFAVLMIILNGVVGLVLLLGGLKHVEQSYNLQGASAYLALILPLSFIALILPNFTQSTADGSLTRTQAFFFSLFTVTLYGIFLVIQTGRHRGFFIEPGQEEVAAHAAPVTHSRGEVMRHVALLVVTILPIVLLSKQLAKLVDHSIAVLGAPPVLGGVLIAIIIFTPEGLSALRAALDNQLQRATNLCLGAAASTIGLTVPAVLGIGLLTGKPVVLGLDQAGMALLALTLLLSTITFSGTRTTLLEGAVHLVVFMVYIVLIFSP</sequence>
<feature type="transmembrane region" description="Helical" evidence="5">
    <location>
        <begin position="66"/>
        <end position="90"/>
    </location>
</feature>
<comment type="subcellular location">
    <subcellularLocation>
        <location evidence="1">Membrane</location>
        <topology evidence="1">Multi-pass membrane protein</topology>
    </subcellularLocation>
</comment>
<feature type="domain" description="Sodium/calcium exchanger membrane region" evidence="6">
    <location>
        <begin position="35"/>
        <end position="189"/>
    </location>
</feature>
<dbReference type="GO" id="GO:0015386">
    <property type="term" value="F:potassium:proton antiporter activity"/>
    <property type="evidence" value="ECO:0007669"/>
    <property type="project" value="TreeGrafter"/>
</dbReference>
<dbReference type="InterPro" id="IPR004837">
    <property type="entry name" value="NaCa_Exmemb"/>
</dbReference>
<evidence type="ECO:0000256" key="5">
    <source>
        <dbReference type="SAM" id="Phobius"/>
    </source>
</evidence>
<keyword evidence="2 5" id="KW-0812">Transmembrane</keyword>
<evidence type="ECO:0000256" key="1">
    <source>
        <dbReference type="ARBA" id="ARBA00004141"/>
    </source>
</evidence>
<feature type="transmembrane region" description="Helical" evidence="5">
    <location>
        <begin position="345"/>
        <end position="364"/>
    </location>
</feature>